<evidence type="ECO:0000259" key="4">
    <source>
        <dbReference type="SMART" id="SM00967"/>
    </source>
</evidence>
<protein>
    <submittedName>
        <fullName evidence="5">TrmH family RNA methyltransferase</fullName>
    </submittedName>
</protein>
<accession>A0ABW8SEX2</accession>
<dbReference type="RefSeq" id="WP_406790709.1">
    <property type="nucleotide sequence ID" value="NZ_JBJHZX010000003.1"/>
</dbReference>
<dbReference type="CDD" id="cd18095">
    <property type="entry name" value="SpoU-like_rRNA-MTase"/>
    <property type="match status" value="1"/>
</dbReference>
<dbReference type="InterPro" id="IPR001537">
    <property type="entry name" value="SpoU_MeTrfase"/>
</dbReference>
<dbReference type="InterPro" id="IPR029028">
    <property type="entry name" value="Alpha/beta_knot_MTases"/>
</dbReference>
<name>A0ABW8SEX2_9CLOT</name>
<dbReference type="EMBL" id="JBJHZX010000003">
    <property type="protein sequence ID" value="MFL0194587.1"/>
    <property type="molecule type" value="Genomic_DNA"/>
</dbReference>
<dbReference type="InterPro" id="IPR029026">
    <property type="entry name" value="tRNA_m1G_MTases_N"/>
</dbReference>
<gene>
    <name evidence="5" type="ORF">ACJDU8_03235</name>
</gene>
<keyword evidence="6" id="KW-1185">Reference proteome</keyword>
<sequence>MDIIRSKDNSHVKEAKKLKEKKYRVQRKEFMIEGFRFVKEAINSDFEISEIFLSHIFINREESFFLEESLQVKCPIYFVTDEILRSISGTENPQGIIALVKNKELNVKDEEGFYILADKIQDPGNMGTIIRSAHASGALGIITTKGTVDVYNEKTLRSTMGSIFYIPVIEDEDLQKVKFLKQTGFKLISSSLRSDINFYNINLRGKIIIAVGNEGSGLGEDVREIADMEVSIPMPGKAESLNAAVAASIMMFEIVRQKLS</sequence>
<dbReference type="GO" id="GO:0008168">
    <property type="term" value="F:methyltransferase activity"/>
    <property type="evidence" value="ECO:0007669"/>
    <property type="project" value="UniProtKB-KW"/>
</dbReference>
<dbReference type="GO" id="GO:0032259">
    <property type="term" value="P:methylation"/>
    <property type="evidence" value="ECO:0007669"/>
    <property type="project" value="UniProtKB-KW"/>
</dbReference>
<dbReference type="SMART" id="SM00967">
    <property type="entry name" value="SpoU_sub_bind"/>
    <property type="match status" value="1"/>
</dbReference>
<keyword evidence="2 5" id="KW-0489">Methyltransferase</keyword>
<dbReference type="InterPro" id="IPR051259">
    <property type="entry name" value="rRNA_Methyltransferase"/>
</dbReference>
<evidence type="ECO:0000256" key="1">
    <source>
        <dbReference type="ARBA" id="ARBA00007228"/>
    </source>
</evidence>
<keyword evidence="3" id="KW-0808">Transferase</keyword>
<dbReference type="Pfam" id="PF00588">
    <property type="entry name" value="SpoU_methylase"/>
    <property type="match status" value="1"/>
</dbReference>
<dbReference type="Pfam" id="PF22435">
    <property type="entry name" value="MRM3-like_sub_bind"/>
    <property type="match status" value="1"/>
</dbReference>
<feature type="domain" description="RNA 2-O ribose methyltransferase substrate binding" evidence="4">
    <location>
        <begin position="31"/>
        <end position="106"/>
    </location>
</feature>
<dbReference type="PANTHER" id="PTHR43191:SF2">
    <property type="entry name" value="RRNA METHYLTRANSFERASE 3, MITOCHONDRIAL"/>
    <property type="match status" value="1"/>
</dbReference>
<organism evidence="5 6">
    <name type="scientific">Candidatus Clostridium eludens</name>
    <dbReference type="NCBI Taxonomy" id="3381663"/>
    <lineage>
        <taxon>Bacteria</taxon>
        <taxon>Bacillati</taxon>
        <taxon>Bacillota</taxon>
        <taxon>Clostridia</taxon>
        <taxon>Eubacteriales</taxon>
        <taxon>Clostridiaceae</taxon>
        <taxon>Clostridium</taxon>
    </lineage>
</organism>
<dbReference type="PANTHER" id="PTHR43191">
    <property type="entry name" value="RRNA METHYLTRANSFERASE 3"/>
    <property type="match status" value="1"/>
</dbReference>
<dbReference type="InterPro" id="IPR013123">
    <property type="entry name" value="SpoU_subst-bd"/>
</dbReference>
<dbReference type="Gene3D" id="3.40.1280.10">
    <property type="match status" value="1"/>
</dbReference>
<reference evidence="5 6" key="1">
    <citation type="submission" date="2024-11" db="EMBL/GenBank/DDBJ databases">
        <authorList>
            <person name="Heng Y.C."/>
            <person name="Lim A.C.H."/>
            <person name="Lee J.K.Y."/>
            <person name="Kittelmann S."/>
        </authorList>
    </citation>
    <scope>NUCLEOTIDE SEQUENCE [LARGE SCALE GENOMIC DNA]</scope>
    <source>
        <strain evidence="5 6">WILCCON 0269</strain>
    </source>
</reference>
<evidence type="ECO:0000256" key="3">
    <source>
        <dbReference type="ARBA" id="ARBA00022679"/>
    </source>
</evidence>
<evidence type="ECO:0000313" key="6">
    <source>
        <dbReference type="Proteomes" id="UP001623660"/>
    </source>
</evidence>
<proteinExistence type="inferred from homology"/>
<dbReference type="InterPro" id="IPR029064">
    <property type="entry name" value="Ribosomal_eL30-like_sf"/>
</dbReference>
<evidence type="ECO:0000256" key="2">
    <source>
        <dbReference type="ARBA" id="ARBA00022603"/>
    </source>
</evidence>
<dbReference type="Gene3D" id="3.30.1330.30">
    <property type="match status" value="1"/>
</dbReference>
<dbReference type="InterPro" id="IPR053888">
    <property type="entry name" value="MRM3-like_sub_bind"/>
</dbReference>
<comment type="similarity">
    <text evidence="1">Belongs to the class IV-like SAM-binding methyltransferase superfamily. RNA methyltransferase TrmH family.</text>
</comment>
<dbReference type="SUPFAM" id="SSF75217">
    <property type="entry name" value="alpha/beta knot"/>
    <property type="match status" value="1"/>
</dbReference>
<dbReference type="SUPFAM" id="SSF55315">
    <property type="entry name" value="L30e-like"/>
    <property type="match status" value="1"/>
</dbReference>
<evidence type="ECO:0000313" key="5">
    <source>
        <dbReference type="EMBL" id="MFL0194587.1"/>
    </source>
</evidence>
<comment type="caution">
    <text evidence="5">The sequence shown here is derived from an EMBL/GenBank/DDBJ whole genome shotgun (WGS) entry which is preliminary data.</text>
</comment>
<dbReference type="Proteomes" id="UP001623660">
    <property type="component" value="Unassembled WGS sequence"/>
</dbReference>